<feature type="region of interest" description="Disordered" evidence="2">
    <location>
        <begin position="347"/>
        <end position="405"/>
    </location>
</feature>
<evidence type="ECO:0000313" key="3">
    <source>
        <dbReference type="EMBL" id="MBY4892441.1"/>
    </source>
</evidence>
<dbReference type="InterPro" id="IPR027417">
    <property type="entry name" value="P-loop_NTPase"/>
</dbReference>
<protein>
    <recommendedName>
        <fullName evidence="6">DNA repair exonuclease SbcCD ATPase subunit</fullName>
    </recommendedName>
</protein>
<evidence type="ECO:0008006" key="6">
    <source>
        <dbReference type="Google" id="ProtNLM"/>
    </source>
</evidence>
<evidence type="ECO:0000313" key="5">
    <source>
        <dbReference type="Proteomes" id="UP000693972"/>
    </source>
</evidence>
<dbReference type="AlphaFoldDB" id="A0A975TWW4"/>
<dbReference type="PANTHER" id="PTHR41259">
    <property type="entry name" value="DOUBLE-STRAND BREAK REPAIR RAD50 ATPASE, PUTATIVE-RELATED"/>
    <property type="match status" value="1"/>
</dbReference>
<name>A0A975TWW4_9RHOB</name>
<reference evidence="4 5" key="1">
    <citation type="submission" date="2021-07" db="EMBL/GenBank/DDBJ databases">
        <title>Karlodiniumbacter phycospheric gen. nov., sp. nov., a phycosphere bacterium isolated from karlodinium veneficum.</title>
        <authorList>
            <person name="Peng Y."/>
            <person name="Jiang L."/>
            <person name="Lee J."/>
        </authorList>
    </citation>
    <scope>NUCLEOTIDE SEQUENCE</scope>
    <source>
        <strain evidence="4 5">N5</strain>
    </source>
</reference>
<feature type="compositionally biased region" description="Basic and acidic residues" evidence="2">
    <location>
        <begin position="368"/>
        <end position="390"/>
    </location>
</feature>
<feature type="coiled-coil region" evidence="1">
    <location>
        <begin position="659"/>
        <end position="693"/>
    </location>
</feature>
<dbReference type="EMBL" id="JAIMBW010000001">
    <property type="protein sequence ID" value="MBY4892441.1"/>
    <property type="molecule type" value="Genomic_DNA"/>
</dbReference>
<proteinExistence type="predicted"/>
<dbReference type="RefSeq" id="WP_257892235.1">
    <property type="nucleotide sequence ID" value="NZ_JAIMBW010000001.1"/>
</dbReference>
<organism evidence="4">
    <name type="scientific">Gymnodinialimonas phycosphaerae</name>
    <dbReference type="NCBI Taxonomy" id="2841589"/>
    <lineage>
        <taxon>Bacteria</taxon>
        <taxon>Pseudomonadati</taxon>
        <taxon>Pseudomonadota</taxon>
        <taxon>Alphaproteobacteria</taxon>
        <taxon>Rhodobacterales</taxon>
        <taxon>Paracoccaceae</taxon>
        <taxon>Gymnodinialimonas</taxon>
    </lineage>
</organism>
<feature type="coiled-coil region" evidence="1">
    <location>
        <begin position="583"/>
        <end position="610"/>
    </location>
</feature>
<dbReference type="Proteomes" id="UP000693972">
    <property type="component" value="Unassembled WGS sequence"/>
</dbReference>
<dbReference type="SUPFAM" id="SSF52540">
    <property type="entry name" value="P-loop containing nucleoside triphosphate hydrolases"/>
    <property type="match status" value="1"/>
</dbReference>
<sequence>MRLRALHLGNVRKFAGQRASITGIGDGITVVSEANEFGKSTFFDALHALFFEKYSSAGKPVKSLQPYAKGGVEVAAEIETDAGLFRVEKTFLKASGSARILRLPGEAVIAQDDEAERWLQDVLGSDKNGPAGLLWVRQGVTGLEGDGKAETVKQLETRKDLLSSVSGEIDAMTGGRRMDRVMKRVADELKGLVTATGKPTAAWRTLLQGIAAMEQDLATYEAQISKLSTALNGRREAEAQLIALELPEAKTARADALASAQDAFSRAKAHEGRLERAEQDHKLAQIEAQATRARLDGFLSAVDTLTAAQDAAEKAEGIAAEAGAESAQCDAILAEARAARALTQAAVSKAQSDQEATRRQVAARAARTRSDDLKKRLEDIEDAQKSRDKSAALAAASKATPEWSKRVEQAENAVAMQTAAVTQRSASVRMSYSGDVVVTRDGGPLPGGQEVVLSGPTELTIPGVGTMVLQVPDAGDADLESCVRARDAALAVAGARSLEEAREMAARRQQAVTERDTADAILKTLAPDGTDGLRAEKALADLAAEGANDDPLPSAEILDAALSEAQAHDRAAEIAKEDAEVSANQAREAAIRAQAAVQGAEQMLQKARSDAGPEEGRDALRTELIRADAQAAEALAGRLHALEDLRAKAPDMVTAAAELTRAQAAQSTAEGQIQTLRERVAALSAEIHALSEAGVEETRDTLAGELETARAQETRFAAKAAALSRLQSALENERTAARDTYFGPVQKELKPLLAILYDDAGLQFDTDSLLPTGLSRAQADERLDNLSGGTQEQIAILTRLAFARLFKGQGRHMPIVLDDALVYSDDGRIVKMFTALTRVAEDQQILVFTCRTMAFVSLGGTRPEVTIRDL</sequence>
<keyword evidence="5" id="KW-1185">Reference proteome</keyword>
<dbReference type="Gene3D" id="3.40.50.300">
    <property type="entry name" value="P-loop containing nucleotide triphosphate hydrolases"/>
    <property type="match status" value="2"/>
</dbReference>
<gene>
    <name evidence="3" type="ORF">KUL25_06660</name>
    <name evidence="4" type="ORF">KUL25_06665</name>
</gene>
<accession>A0A975TWW4</accession>
<dbReference type="PANTHER" id="PTHR41259:SF1">
    <property type="entry name" value="DOUBLE-STRAND BREAK REPAIR RAD50 ATPASE, PUTATIVE-RELATED"/>
    <property type="match status" value="1"/>
</dbReference>
<keyword evidence="1" id="KW-0175">Coiled coil</keyword>
<evidence type="ECO:0000256" key="2">
    <source>
        <dbReference type="SAM" id="MobiDB-lite"/>
    </source>
</evidence>
<evidence type="ECO:0000256" key="1">
    <source>
        <dbReference type="SAM" id="Coils"/>
    </source>
</evidence>
<dbReference type="EMBL" id="CP078073">
    <property type="protein sequence ID" value="QXL89189.1"/>
    <property type="molecule type" value="Genomic_DNA"/>
</dbReference>
<feature type="coiled-coil region" evidence="1">
    <location>
        <begin position="260"/>
        <end position="294"/>
    </location>
</feature>
<evidence type="ECO:0000313" key="4">
    <source>
        <dbReference type="EMBL" id="QXL89189.1"/>
    </source>
</evidence>